<dbReference type="PANTHER" id="PTHR43586">
    <property type="entry name" value="CYSTEINE DESULFURASE"/>
    <property type="match status" value="1"/>
</dbReference>
<dbReference type="InterPro" id="IPR011340">
    <property type="entry name" value="Cys_dSase-rel"/>
</dbReference>
<dbReference type="Pfam" id="PF00266">
    <property type="entry name" value="Aminotran_5"/>
    <property type="match status" value="2"/>
</dbReference>
<proteinExistence type="predicted"/>
<name>A0A381PVZ3_9ZZZZ</name>
<protein>
    <recommendedName>
        <fullName evidence="1">Aminotransferase class V domain-containing protein</fullName>
    </recommendedName>
</protein>
<feature type="domain" description="Aminotransferase class V" evidence="1">
    <location>
        <begin position="25"/>
        <end position="292"/>
    </location>
</feature>
<dbReference type="NCBIfam" id="TIGR01976">
    <property type="entry name" value="am_tr_V_VC1184"/>
    <property type="match status" value="1"/>
</dbReference>
<evidence type="ECO:0000313" key="2">
    <source>
        <dbReference type="EMBL" id="SUZ70217.1"/>
    </source>
</evidence>
<reference evidence="2" key="1">
    <citation type="submission" date="2018-05" db="EMBL/GenBank/DDBJ databases">
        <authorList>
            <person name="Lanie J.A."/>
            <person name="Ng W.-L."/>
            <person name="Kazmierczak K.M."/>
            <person name="Andrzejewski T.M."/>
            <person name="Davidsen T.M."/>
            <person name="Wayne K.J."/>
            <person name="Tettelin H."/>
            <person name="Glass J.I."/>
            <person name="Rusch D."/>
            <person name="Podicherti R."/>
            <person name="Tsui H.-C.T."/>
            <person name="Winkler M.E."/>
        </authorList>
    </citation>
    <scope>NUCLEOTIDE SEQUENCE</scope>
</reference>
<dbReference type="Gene3D" id="3.90.1150.10">
    <property type="entry name" value="Aspartate Aminotransferase, domain 1"/>
    <property type="match status" value="1"/>
</dbReference>
<sequence length="425" mass="47758">MHYEIEKIRHRFPALSIQDERVSRIYFDNPAGTQVVDSVIESISKYFIESNANIDGSFVTSRYTNQIMDNAHQAVADFLNALPDEIIFGQNMTTLTFHVSRSIGRSLKAGDEILLSRMDHDANISPWLLLAQDLQLNIKWLPFNLETYEFDLVMLDEILTQKTKLVCIGGASNLIGTINDIKTISTKARDIGAISFIDAVQLAPHVSIDVQDIGCDFLACSAYKFFGPHQGILWGRKEMFESLEPYKLRPAPSAIPGSYETGTQNHEGMAGTTAAIDYFAWIGKNFATDYCDKNNDYRDRTKFIHAALDYFFEYENILTSRLIDGLNQFPNLKIHGIKDKEGLSRRVPTVAFTVDNIVSEIIAMELGKENIFVWSGHNYAVEVVKALGIYESGGAVRVGPVHYNTTEEIDNFLNTLEIIITKQSG</sequence>
<dbReference type="Gene3D" id="3.40.640.10">
    <property type="entry name" value="Type I PLP-dependent aspartate aminotransferase-like (Major domain)"/>
    <property type="match status" value="1"/>
</dbReference>
<dbReference type="InterPro" id="IPR015421">
    <property type="entry name" value="PyrdxlP-dep_Trfase_major"/>
</dbReference>
<evidence type="ECO:0000259" key="1">
    <source>
        <dbReference type="Pfam" id="PF00266"/>
    </source>
</evidence>
<dbReference type="InterPro" id="IPR015424">
    <property type="entry name" value="PyrdxlP-dep_Trfase"/>
</dbReference>
<dbReference type="PANTHER" id="PTHR43586:SF21">
    <property type="entry name" value="PYRIDOXAL PHOSPHATE (PLP)-DEPENDENT ASPARTATE AMINOTRANSFERASE SUPERFAMILY"/>
    <property type="match status" value="1"/>
</dbReference>
<dbReference type="EMBL" id="UINC01001083">
    <property type="protein sequence ID" value="SUZ70217.1"/>
    <property type="molecule type" value="Genomic_DNA"/>
</dbReference>
<accession>A0A381PVZ3</accession>
<dbReference type="AlphaFoldDB" id="A0A381PVZ3"/>
<dbReference type="InterPro" id="IPR015422">
    <property type="entry name" value="PyrdxlP-dep_Trfase_small"/>
</dbReference>
<gene>
    <name evidence="2" type="ORF">METZ01_LOCUS23071</name>
</gene>
<organism evidence="2">
    <name type="scientific">marine metagenome</name>
    <dbReference type="NCBI Taxonomy" id="408172"/>
    <lineage>
        <taxon>unclassified sequences</taxon>
        <taxon>metagenomes</taxon>
        <taxon>ecological metagenomes</taxon>
    </lineage>
</organism>
<feature type="domain" description="Aminotransferase class V" evidence="1">
    <location>
        <begin position="313"/>
        <end position="412"/>
    </location>
</feature>
<dbReference type="InterPro" id="IPR000192">
    <property type="entry name" value="Aminotrans_V_dom"/>
</dbReference>
<dbReference type="SUPFAM" id="SSF53383">
    <property type="entry name" value="PLP-dependent transferases"/>
    <property type="match status" value="1"/>
</dbReference>